<dbReference type="Proteomes" id="UP000012589">
    <property type="component" value="Unassembled WGS sequence"/>
</dbReference>
<evidence type="ECO:0000256" key="1">
    <source>
        <dbReference type="SAM" id="Phobius"/>
    </source>
</evidence>
<organism evidence="2 3">
    <name type="scientific">Eubacterium plexicaudatum ASF492</name>
    <dbReference type="NCBI Taxonomy" id="1235802"/>
    <lineage>
        <taxon>Bacteria</taxon>
        <taxon>Bacillati</taxon>
        <taxon>Bacillota</taxon>
        <taxon>Clostridia</taxon>
        <taxon>Eubacteriales</taxon>
        <taxon>Eubacteriaceae</taxon>
        <taxon>Eubacterium</taxon>
    </lineage>
</organism>
<evidence type="ECO:0000313" key="2">
    <source>
        <dbReference type="EMBL" id="EMZ19058.1"/>
    </source>
</evidence>
<dbReference type="STRING" id="1235802.C823_05693"/>
<feature type="transmembrane region" description="Helical" evidence="1">
    <location>
        <begin position="68"/>
        <end position="91"/>
    </location>
</feature>
<dbReference type="EMBL" id="AQFT01000178">
    <property type="protein sequence ID" value="EMZ19058.1"/>
    <property type="molecule type" value="Genomic_DNA"/>
</dbReference>
<dbReference type="PATRIC" id="fig|1235802.3.peg.6014"/>
<proteinExistence type="predicted"/>
<reference evidence="2 3" key="1">
    <citation type="journal article" date="2014" name="Genome Announc.">
        <title>Draft genome sequences of the altered schaedler flora, a defined bacterial community from gnotobiotic mice.</title>
        <authorList>
            <person name="Wannemuehler M.J."/>
            <person name="Overstreet A.M."/>
            <person name="Ward D.V."/>
            <person name="Phillips G.J."/>
        </authorList>
    </citation>
    <scope>NUCLEOTIDE SEQUENCE [LARGE SCALE GENOMIC DNA]</scope>
    <source>
        <strain evidence="2 3">ASF492</strain>
    </source>
</reference>
<comment type="caution">
    <text evidence="2">The sequence shown here is derived from an EMBL/GenBank/DDBJ whole genome shotgun (WGS) entry which is preliminary data.</text>
</comment>
<accession>N1ZY56</accession>
<gene>
    <name evidence="2" type="ORF">C823_05693</name>
</gene>
<keyword evidence="1" id="KW-1133">Transmembrane helix</keyword>
<name>N1ZY56_9FIRM</name>
<evidence type="ECO:0000313" key="3">
    <source>
        <dbReference type="Proteomes" id="UP000012589"/>
    </source>
</evidence>
<dbReference type="HOGENOM" id="CLU_1945528_0_0_9"/>
<keyword evidence="3" id="KW-1185">Reference proteome</keyword>
<feature type="transmembrane region" description="Helical" evidence="1">
    <location>
        <begin position="103"/>
        <end position="124"/>
    </location>
</feature>
<dbReference type="AlphaFoldDB" id="N1ZY56"/>
<keyword evidence="1" id="KW-0472">Membrane</keyword>
<protein>
    <submittedName>
        <fullName evidence="2">Uncharacterized protein</fullName>
    </submittedName>
</protein>
<sequence>MMRKAELIKQNLLKRREGRTDVRNMCKVLLIVECEYISEDSKGRLYLSQVQEVRNPAVRMRSTRASVIAAKLILSGALTAPPAAWSVIYAFLERGYKAYGGEYLFIIMFFLVVYWALGKFITYADMDIL</sequence>
<keyword evidence="1" id="KW-0812">Transmembrane</keyword>